<protein>
    <submittedName>
        <fullName evidence="3">Uncharacterized protein</fullName>
    </submittedName>
</protein>
<dbReference type="OrthoDB" id="10661369at2759"/>
<reference evidence="3" key="1">
    <citation type="submission" date="2021-03" db="EMBL/GenBank/DDBJ databases">
        <title>Chromosome level genome of the anhydrobiotic midge Polypedilum vanderplanki.</title>
        <authorList>
            <person name="Yoshida Y."/>
            <person name="Kikawada T."/>
            <person name="Gusev O."/>
        </authorList>
    </citation>
    <scope>NUCLEOTIDE SEQUENCE</scope>
    <source>
        <strain evidence="3">NIAS01</strain>
        <tissue evidence="3">Whole body or cell culture</tissue>
    </source>
</reference>
<sequence>MKTLIVLLMATSAINAFFIGDRAREDFIDVLHRMFLNMQQGSFLPHSPPLGLSEMERIRNRFESLTLDEQERLKNYLFGERFPKPMPAHHSERTHSEIDEEKFKEMLEKWEAMTPEEREEYIMNRRREQPMTPYHNTRPHPHPEFNEEKMNEMREKWESMTEEERKEFLENHKKHPTRFTKIEKLEEPGEIKIRSPRSIDVKPLPEIELKRPTRPVEEDNRNNGNNLVRSQRAFQPIKPLPELIPPNELKVNKRLERFRPAAQMNEVDHQEIVKILDEMSPEEKNQFFRELFPNGMPIRPIGIVPAGNRIQPITNDEEVFAEYVPIVSSNSFDNGRTRIVDPWSRDRIPDIKEPQMRPRPEQEQPEWNNRLPPRPMPFPPSSQSKPPQAIPRPMPAQFQPIIPLEIQPILPLEFQPIFPLPEMNRPARPVFQY</sequence>
<name>A0A9J6C417_POLVA</name>
<dbReference type="EMBL" id="JADBJN010000002">
    <property type="protein sequence ID" value="KAG5676286.1"/>
    <property type="molecule type" value="Genomic_DNA"/>
</dbReference>
<feature type="region of interest" description="Disordered" evidence="1">
    <location>
        <begin position="335"/>
        <end position="395"/>
    </location>
</feature>
<organism evidence="3 4">
    <name type="scientific">Polypedilum vanderplanki</name>
    <name type="common">Sleeping chironomid midge</name>
    <dbReference type="NCBI Taxonomy" id="319348"/>
    <lineage>
        <taxon>Eukaryota</taxon>
        <taxon>Metazoa</taxon>
        <taxon>Ecdysozoa</taxon>
        <taxon>Arthropoda</taxon>
        <taxon>Hexapoda</taxon>
        <taxon>Insecta</taxon>
        <taxon>Pterygota</taxon>
        <taxon>Neoptera</taxon>
        <taxon>Endopterygota</taxon>
        <taxon>Diptera</taxon>
        <taxon>Nematocera</taxon>
        <taxon>Chironomoidea</taxon>
        <taxon>Chironomidae</taxon>
        <taxon>Chironominae</taxon>
        <taxon>Polypedilum</taxon>
        <taxon>Polypedilum</taxon>
    </lineage>
</organism>
<dbReference type="AlphaFoldDB" id="A0A9J6C417"/>
<feature type="compositionally biased region" description="Basic and acidic residues" evidence="1">
    <location>
        <begin position="335"/>
        <end position="362"/>
    </location>
</feature>
<evidence type="ECO:0000256" key="2">
    <source>
        <dbReference type="SAM" id="SignalP"/>
    </source>
</evidence>
<gene>
    <name evidence="3" type="ORF">PVAND_006134</name>
</gene>
<comment type="caution">
    <text evidence="3">The sequence shown here is derived from an EMBL/GenBank/DDBJ whole genome shotgun (WGS) entry which is preliminary data.</text>
</comment>
<keyword evidence="4" id="KW-1185">Reference proteome</keyword>
<keyword evidence="2" id="KW-0732">Signal</keyword>
<evidence type="ECO:0000313" key="4">
    <source>
        <dbReference type="Proteomes" id="UP001107558"/>
    </source>
</evidence>
<dbReference type="Proteomes" id="UP001107558">
    <property type="component" value="Chromosome 2"/>
</dbReference>
<evidence type="ECO:0000256" key="1">
    <source>
        <dbReference type="SAM" id="MobiDB-lite"/>
    </source>
</evidence>
<evidence type="ECO:0000313" key="3">
    <source>
        <dbReference type="EMBL" id="KAG5676286.1"/>
    </source>
</evidence>
<proteinExistence type="predicted"/>
<feature type="signal peptide" evidence="2">
    <location>
        <begin position="1"/>
        <end position="16"/>
    </location>
</feature>
<accession>A0A9J6C417</accession>
<feature type="chain" id="PRO_5039902307" evidence="2">
    <location>
        <begin position="17"/>
        <end position="433"/>
    </location>
</feature>